<dbReference type="RefSeq" id="WP_369609140.1">
    <property type="nucleotide sequence ID" value="NZ_AP031322.1"/>
</dbReference>
<dbReference type="InterPro" id="IPR043963">
    <property type="entry name" value="DUF5751"/>
</dbReference>
<dbReference type="KEGG" id="sjv:SJAV_15010"/>
<evidence type="ECO:0000313" key="2">
    <source>
        <dbReference type="EMBL" id="BFH73557.1"/>
    </source>
</evidence>
<evidence type="ECO:0000259" key="1">
    <source>
        <dbReference type="Pfam" id="PF19025"/>
    </source>
</evidence>
<proteinExistence type="predicted"/>
<protein>
    <recommendedName>
        <fullName evidence="1">DUF5751 domain-containing protein</fullName>
    </recommendedName>
</protein>
<dbReference type="Gene3D" id="3.40.50.11100">
    <property type="match status" value="1"/>
</dbReference>
<organism evidence="2">
    <name type="scientific">Sulfurisphaera javensis</name>
    <dbReference type="NCBI Taxonomy" id="2049879"/>
    <lineage>
        <taxon>Archaea</taxon>
        <taxon>Thermoproteota</taxon>
        <taxon>Thermoprotei</taxon>
        <taxon>Sulfolobales</taxon>
        <taxon>Sulfolobaceae</taxon>
        <taxon>Sulfurisphaera</taxon>
    </lineage>
</organism>
<name>A0AAT9GRP7_9CREN</name>
<accession>A0AAT9GRP7</accession>
<sequence length="126" mass="15002">MPYKNILTIISVNNDNFESYFRKIFSDVRASGSKKTIINVFTDLQYYELVTLIREALLDNIDIGYELYLWKKDQVDYFFKNLEKQEYDGLLIYCDEENKNYISKIVESLPNSIKRNLIKDSCKRIS</sequence>
<dbReference type="GeneID" id="92354459"/>
<dbReference type="EMBL" id="AP031322">
    <property type="protein sequence ID" value="BFH73557.1"/>
    <property type="molecule type" value="Genomic_DNA"/>
</dbReference>
<feature type="domain" description="DUF5751" evidence="1">
    <location>
        <begin position="8"/>
        <end position="123"/>
    </location>
</feature>
<gene>
    <name evidence="2" type="ORF">SJAV_15010</name>
</gene>
<dbReference type="Pfam" id="PF19025">
    <property type="entry name" value="DUF5751"/>
    <property type="match status" value="1"/>
</dbReference>
<reference evidence="2" key="1">
    <citation type="submission" date="2024-03" db="EMBL/GenBank/DDBJ databases">
        <title>Complete genome sequence of Sulfurisphaera javensis strain KD-1.</title>
        <authorList>
            <person name="Sakai H."/>
            <person name="Nur N."/>
            <person name="Suwanto A."/>
            <person name="Kurosawa N."/>
        </authorList>
    </citation>
    <scope>NUCLEOTIDE SEQUENCE</scope>
    <source>
        <strain evidence="2">KD-1</strain>
    </source>
</reference>
<dbReference type="AlphaFoldDB" id="A0AAT9GRP7"/>